<organism evidence="1 2">
    <name type="scientific">Panagrolaimus sp. JU765</name>
    <dbReference type="NCBI Taxonomy" id="591449"/>
    <lineage>
        <taxon>Eukaryota</taxon>
        <taxon>Metazoa</taxon>
        <taxon>Ecdysozoa</taxon>
        <taxon>Nematoda</taxon>
        <taxon>Chromadorea</taxon>
        <taxon>Rhabditida</taxon>
        <taxon>Tylenchina</taxon>
        <taxon>Panagrolaimomorpha</taxon>
        <taxon>Panagrolaimoidea</taxon>
        <taxon>Panagrolaimidae</taxon>
        <taxon>Panagrolaimus</taxon>
    </lineage>
</organism>
<proteinExistence type="predicted"/>
<dbReference type="Proteomes" id="UP000887576">
    <property type="component" value="Unplaced"/>
</dbReference>
<reference evidence="2" key="1">
    <citation type="submission" date="2022-11" db="UniProtKB">
        <authorList>
            <consortium name="WormBaseParasite"/>
        </authorList>
    </citation>
    <scope>IDENTIFICATION</scope>
</reference>
<protein>
    <submittedName>
        <fullName evidence="2">START domain-containing protein</fullName>
    </submittedName>
</protein>
<evidence type="ECO:0000313" key="2">
    <source>
        <dbReference type="WBParaSite" id="JU765_v2.g2114.t1"/>
    </source>
</evidence>
<accession>A0AC34QZZ2</accession>
<dbReference type="WBParaSite" id="JU765_v2.g2114.t1">
    <property type="protein sequence ID" value="JU765_v2.g2114.t1"/>
    <property type="gene ID" value="JU765_v2.g2114"/>
</dbReference>
<name>A0AC34QZZ2_9BILA</name>
<evidence type="ECO:0000313" key="1">
    <source>
        <dbReference type="Proteomes" id="UP000887576"/>
    </source>
</evidence>
<sequence length="208" mass="23869">MATLDLFGTVDVLKPEFQKYERIFKETGEDFEEACKILNDPDFISKNGWKQDTQSLNAVVHYKPFSFGPLFALTAVFDAPINVVFDALITDFEKMQDWNSNIIESKLMFNLSEHVDIIYAIGDCIYFGGKSVEIDEIKERKDRVRAKVNCGGARMTPLEDGKTKVEYLMSMDLRGFIPKTIINAFIGKLIVKDYEETEKYIKSIVFDQ</sequence>